<protein>
    <recommendedName>
        <fullName evidence="1">Reverse transcriptase domain-containing protein</fullName>
    </recommendedName>
</protein>
<dbReference type="InterPro" id="IPR000477">
    <property type="entry name" value="RT_dom"/>
</dbReference>
<dbReference type="PROSITE" id="PS50878">
    <property type="entry name" value="RT_POL"/>
    <property type="match status" value="1"/>
</dbReference>
<accession>A0A3L6DF24</accession>
<feature type="non-terminal residue" evidence="2">
    <location>
        <position position="1"/>
    </location>
</feature>
<comment type="caution">
    <text evidence="2">The sequence shown here is derived from an EMBL/GenBank/DDBJ whole genome shotgun (WGS) entry which is preliminary data.</text>
</comment>
<gene>
    <name evidence="2" type="ORF">Zm00014a_041885</name>
</gene>
<feature type="domain" description="Reverse transcriptase" evidence="1">
    <location>
        <begin position="1"/>
        <end position="79"/>
    </location>
</feature>
<proteinExistence type="predicted"/>
<organism evidence="2">
    <name type="scientific">Zea mays</name>
    <name type="common">Maize</name>
    <dbReference type="NCBI Taxonomy" id="4577"/>
    <lineage>
        <taxon>Eukaryota</taxon>
        <taxon>Viridiplantae</taxon>
        <taxon>Streptophyta</taxon>
        <taxon>Embryophyta</taxon>
        <taxon>Tracheophyta</taxon>
        <taxon>Spermatophyta</taxon>
        <taxon>Magnoliopsida</taxon>
        <taxon>Liliopsida</taxon>
        <taxon>Poales</taxon>
        <taxon>Poaceae</taxon>
        <taxon>PACMAD clade</taxon>
        <taxon>Panicoideae</taxon>
        <taxon>Andropogonodae</taxon>
        <taxon>Andropogoneae</taxon>
        <taxon>Tripsacinae</taxon>
        <taxon>Zea</taxon>
    </lineage>
</organism>
<name>A0A3L6DF24_MAIZE</name>
<dbReference type="EMBL" id="NCVQ01000010">
    <property type="protein sequence ID" value="PWZ07099.1"/>
    <property type="molecule type" value="Genomic_DNA"/>
</dbReference>
<reference evidence="2" key="1">
    <citation type="journal article" date="2018" name="Nat. Genet.">
        <title>Extensive intraspecific gene order and gene structural variations between Mo17 and other maize genomes.</title>
        <authorList>
            <person name="Sun S."/>
            <person name="Zhou Y."/>
            <person name="Chen J."/>
            <person name="Shi J."/>
            <person name="Zhao H."/>
            <person name="Zhao H."/>
            <person name="Song W."/>
            <person name="Zhang M."/>
            <person name="Cui Y."/>
            <person name="Dong X."/>
            <person name="Liu H."/>
            <person name="Ma X."/>
            <person name="Jiao Y."/>
            <person name="Wang B."/>
            <person name="Wei X."/>
            <person name="Stein J.C."/>
            <person name="Glaubitz J.C."/>
            <person name="Lu F."/>
            <person name="Yu G."/>
            <person name="Liang C."/>
            <person name="Fengler K."/>
            <person name="Li B."/>
            <person name="Rafalski A."/>
            <person name="Schnable P.S."/>
            <person name="Ware D.H."/>
            <person name="Buckler E.S."/>
            <person name="Lai J."/>
        </authorList>
    </citation>
    <scope>NUCLEOTIDE SEQUENCE [LARGE SCALE GENOMIC DNA]</scope>
    <source>
        <tissue evidence="2">Seedling</tissue>
    </source>
</reference>
<evidence type="ECO:0000313" key="2">
    <source>
        <dbReference type="EMBL" id="PWZ07099.1"/>
    </source>
</evidence>
<evidence type="ECO:0000259" key="1">
    <source>
        <dbReference type="PROSITE" id="PS50878"/>
    </source>
</evidence>
<sequence length="79" mass="8930">GLQQGDPLSPYLFHTGCRYSASLDQKRRPNWIPSDIFRSCAILQYTYDTLIVLKEDPMDVASLKSTLDNFSSMIGLCIN</sequence>
<dbReference type="Proteomes" id="UP000251960">
    <property type="component" value="Chromosome 9"/>
</dbReference>
<dbReference type="AlphaFoldDB" id="A0A3L6DF24"/>